<dbReference type="AlphaFoldDB" id="A0A917J506"/>
<keyword evidence="3 7" id="KW-1134">Transmembrane beta strand</keyword>
<protein>
    <submittedName>
        <fullName evidence="9">SusC/RagA family TonB-linked outer membrane protein</fullName>
    </submittedName>
</protein>
<dbReference type="GO" id="GO:0009279">
    <property type="term" value="C:cell outer membrane"/>
    <property type="evidence" value="ECO:0007669"/>
    <property type="project" value="UniProtKB-SubCell"/>
</dbReference>
<keyword evidence="5 7" id="KW-0472">Membrane</keyword>
<evidence type="ECO:0000256" key="3">
    <source>
        <dbReference type="ARBA" id="ARBA00022452"/>
    </source>
</evidence>
<organism evidence="9 10">
    <name type="scientific">Filimonas zeae</name>
    <dbReference type="NCBI Taxonomy" id="1737353"/>
    <lineage>
        <taxon>Bacteria</taxon>
        <taxon>Pseudomonadati</taxon>
        <taxon>Bacteroidota</taxon>
        <taxon>Chitinophagia</taxon>
        <taxon>Chitinophagales</taxon>
        <taxon>Chitinophagaceae</taxon>
        <taxon>Filimonas</taxon>
    </lineage>
</organism>
<dbReference type="InterPro" id="IPR036942">
    <property type="entry name" value="Beta-barrel_TonB_sf"/>
</dbReference>
<evidence type="ECO:0000313" key="9">
    <source>
        <dbReference type="EMBL" id="GGH80620.1"/>
    </source>
</evidence>
<dbReference type="Gene3D" id="2.170.130.10">
    <property type="entry name" value="TonB-dependent receptor, plug domain"/>
    <property type="match status" value="1"/>
</dbReference>
<evidence type="ECO:0000256" key="1">
    <source>
        <dbReference type="ARBA" id="ARBA00004571"/>
    </source>
</evidence>
<dbReference type="NCBIfam" id="TIGR04057">
    <property type="entry name" value="SusC_RagA_signa"/>
    <property type="match status" value="1"/>
</dbReference>
<dbReference type="InterPro" id="IPR012910">
    <property type="entry name" value="Plug_dom"/>
</dbReference>
<keyword evidence="6 7" id="KW-0998">Cell outer membrane</keyword>
<reference evidence="9" key="2">
    <citation type="submission" date="2020-09" db="EMBL/GenBank/DDBJ databases">
        <authorList>
            <person name="Sun Q."/>
            <person name="Zhou Y."/>
        </authorList>
    </citation>
    <scope>NUCLEOTIDE SEQUENCE</scope>
    <source>
        <strain evidence="9">CGMCC 1.15290</strain>
    </source>
</reference>
<feature type="domain" description="Secretin/TonB short N-terminal" evidence="8">
    <location>
        <begin position="24"/>
        <end position="74"/>
    </location>
</feature>
<evidence type="ECO:0000256" key="4">
    <source>
        <dbReference type="ARBA" id="ARBA00022692"/>
    </source>
</evidence>
<dbReference type="NCBIfam" id="TIGR04056">
    <property type="entry name" value="OMP_RagA_SusC"/>
    <property type="match status" value="1"/>
</dbReference>
<dbReference type="InterPro" id="IPR023996">
    <property type="entry name" value="TonB-dep_OMP_SusC/RagA"/>
</dbReference>
<evidence type="ECO:0000256" key="5">
    <source>
        <dbReference type="ARBA" id="ARBA00023136"/>
    </source>
</evidence>
<comment type="caution">
    <text evidence="9">The sequence shown here is derived from an EMBL/GenBank/DDBJ whole genome shotgun (WGS) entry which is preliminary data.</text>
</comment>
<dbReference type="Pfam" id="PF13715">
    <property type="entry name" value="CarbopepD_reg_2"/>
    <property type="match status" value="1"/>
</dbReference>
<keyword evidence="2 7" id="KW-0813">Transport</keyword>
<evidence type="ECO:0000256" key="6">
    <source>
        <dbReference type="ARBA" id="ARBA00023237"/>
    </source>
</evidence>
<dbReference type="InterPro" id="IPR037066">
    <property type="entry name" value="Plug_dom_sf"/>
</dbReference>
<evidence type="ECO:0000256" key="7">
    <source>
        <dbReference type="PROSITE-ProRule" id="PRU01360"/>
    </source>
</evidence>
<keyword evidence="4 7" id="KW-0812">Transmembrane</keyword>
<dbReference type="Gene3D" id="2.40.170.20">
    <property type="entry name" value="TonB-dependent receptor, beta-barrel domain"/>
    <property type="match status" value="1"/>
</dbReference>
<dbReference type="SUPFAM" id="SSF56935">
    <property type="entry name" value="Porins"/>
    <property type="match status" value="1"/>
</dbReference>
<accession>A0A917J506</accession>
<evidence type="ECO:0000313" key="10">
    <source>
        <dbReference type="Proteomes" id="UP000627292"/>
    </source>
</evidence>
<dbReference type="InterPro" id="IPR008969">
    <property type="entry name" value="CarboxyPept-like_regulatory"/>
</dbReference>
<dbReference type="InterPro" id="IPR011662">
    <property type="entry name" value="Secretin/TonB_short_N"/>
</dbReference>
<sequence length="1160" mass="128777">MVNLDVKNASLKKVFKLIEKQTGYVFTYRSEILRNSAPVTLRINNMPLEKALEQILDKSHFAYRISGTAVLVAMKTGPSPVTSKDPYAFVVKKDTLLSVSGTVVNERNEPMPGAMITIKGYDRYVIADDNGGFTIHRIGPNTRLETSCISCEKTESGISSLNNQVIVVKTTVAELEKVTLNPVTGYQQLPKERATGSFVMLGQADINRSVTTDILSRMNNITSGMLTLTVDGAAKITTGPGTQGLGYSIRGVSTLAPLQVNTNPLIIVDNFPYEGDMRNINPNDVETITVLKDAAAASIWGTRSGNGVIVITTKKGAFNQKLQVELSANLTVKGKPALKKAKGFLGSSDYIDIETDLFNRGFFDADILTATRPPMSPVIDLLVKKRSGAISAAEADAAIDAYRNVDVRNDLLNHVYQNAVNQQYALNVRGGFQKLRYAFSLGTDRNRDNLVRNGYHRTTFNTTIAFTPVKNLEVTVAANYSLNKYLLNNAVGYGAAVIGAGKYRTLYPYASLADASGKALAVVKDYRAAFVDSVAGLGFLDGKYRPLDEIRFADNATTRNDLLLRAAAKYTIAKGLSVEMQYQREKQVSEIKNYRSEQVYLTRYMINRFAQYNASTNAFSYVFPRGGILEKEHYDWLIQNLRAQINYAKRINDHEISAILGVEVRESDYDGSKALLVGYQPATGTYATNVSLNTSYPVNPSGTSTIAAAYNGYNGNFSGILNRFISYYSNIGYNYKNRYDVSISARRDGANLFGVKTNDKITPLWSAGLGWAISKEQFYKVDWLPYMRIKATYGYNGNIYNGGSAYTTGSTALDPVTNAPVIIISTIGNPQIRWEKVRNVNIGVDFKTKSDLVTGSVEWYEKKGEDLLENNNQLPPQVGNAGTLWRNTASMITHGMDVRLSFATMRKKEVSWNTSLLFNLLANKVVSYKIPQNSSTIQTRPGDMLFIVGKPLFGVFSYKWAGLDPASGEPQGVIKGEVTKKYTDIINNFATENLVFSGSSVPTIFGALRNDFEWKKLSVSVNIVYKLKYYFRRPVMSLNEADLLYTNYNAAGYNTRWKKPGDELHTSTPSLSYPNDNAKATFYQYSEAVVSRADHIRLQDIRLGYTFDNDKLHKRIKSLMVYSYINNLGIIWRANKFGIDPDSMDMPQVRSFSVGVRAVF</sequence>
<gene>
    <name evidence="9" type="ORF">GCM10011379_51760</name>
</gene>
<dbReference type="InterPro" id="IPR039426">
    <property type="entry name" value="TonB-dep_rcpt-like"/>
</dbReference>
<proteinExistence type="inferred from homology"/>
<dbReference type="InterPro" id="IPR023997">
    <property type="entry name" value="TonB-dep_OMP_SusC/RagA_CS"/>
</dbReference>
<name>A0A917J506_9BACT</name>
<keyword evidence="10" id="KW-1185">Reference proteome</keyword>
<dbReference type="PROSITE" id="PS52016">
    <property type="entry name" value="TONB_DEPENDENT_REC_3"/>
    <property type="match status" value="1"/>
</dbReference>
<evidence type="ECO:0000259" key="8">
    <source>
        <dbReference type="SMART" id="SM00965"/>
    </source>
</evidence>
<dbReference type="Proteomes" id="UP000627292">
    <property type="component" value="Unassembled WGS sequence"/>
</dbReference>
<dbReference type="SMART" id="SM00965">
    <property type="entry name" value="STN"/>
    <property type="match status" value="1"/>
</dbReference>
<reference evidence="9" key="1">
    <citation type="journal article" date="2014" name="Int. J. Syst. Evol. Microbiol.">
        <title>Complete genome sequence of Corynebacterium casei LMG S-19264T (=DSM 44701T), isolated from a smear-ripened cheese.</title>
        <authorList>
            <consortium name="US DOE Joint Genome Institute (JGI-PGF)"/>
            <person name="Walter F."/>
            <person name="Albersmeier A."/>
            <person name="Kalinowski J."/>
            <person name="Ruckert C."/>
        </authorList>
    </citation>
    <scope>NUCLEOTIDE SEQUENCE</scope>
    <source>
        <strain evidence="9">CGMCC 1.15290</strain>
    </source>
</reference>
<dbReference type="EMBL" id="BMIB01000006">
    <property type="protein sequence ID" value="GGH80620.1"/>
    <property type="molecule type" value="Genomic_DNA"/>
</dbReference>
<comment type="subcellular location">
    <subcellularLocation>
        <location evidence="1 7">Cell outer membrane</location>
        <topology evidence="1 7">Multi-pass membrane protein</topology>
    </subcellularLocation>
</comment>
<dbReference type="SUPFAM" id="SSF49464">
    <property type="entry name" value="Carboxypeptidase regulatory domain-like"/>
    <property type="match status" value="1"/>
</dbReference>
<evidence type="ECO:0000256" key="2">
    <source>
        <dbReference type="ARBA" id="ARBA00022448"/>
    </source>
</evidence>
<comment type="similarity">
    <text evidence="7">Belongs to the TonB-dependent receptor family.</text>
</comment>
<dbReference type="Pfam" id="PF07715">
    <property type="entry name" value="Plug"/>
    <property type="match status" value="1"/>
</dbReference>